<keyword evidence="4" id="KW-1185">Reference proteome</keyword>
<evidence type="ECO:0000256" key="1">
    <source>
        <dbReference type="SAM" id="MobiDB-lite"/>
    </source>
</evidence>
<feature type="compositionally biased region" description="Acidic residues" evidence="1">
    <location>
        <begin position="12"/>
        <end position="29"/>
    </location>
</feature>
<dbReference type="AlphaFoldDB" id="A0AAV0I1D1"/>
<feature type="domain" description="DUF7912" evidence="2">
    <location>
        <begin position="137"/>
        <end position="225"/>
    </location>
</feature>
<dbReference type="GO" id="GO:0042274">
    <property type="term" value="P:ribosomal small subunit biogenesis"/>
    <property type="evidence" value="ECO:0007669"/>
    <property type="project" value="InterPro"/>
</dbReference>
<evidence type="ECO:0000313" key="3">
    <source>
        <dbReference type="EMBL" id="CAI0390727.1"/>
    </source>
</evidence>
<sequence>MIQLFSRSADETANEGESDDGWEEEEEEAEPKVGDGGSGGGIVFQGVPWGERTLAIAREVLAQFGVEDLELFSFKTTPRGYVYVRLDKMSNQYGCPSFEELEDYCREYNKRLEEVGALGEIPDKLAVEVSSPGADRLLKMPEDLNRFKDMAMNVSYWEGEESNQGEKNGVFFLESVEPETESCVWKLADVKENRDPQSKGRPLNRKRRDWRLILPFRMHNRVTLYLEF</sequence>
<dbReference type="EMBL" id="CAMGYJ010000003">
    <property type="protein sequence ID" value="CAI0390727.1"/>
    <property type="molecule type" value="Genomic_DNA"/>
</dbReference>
<organism evidence="3 4">
    <name type="scientific">Linum tenue</name>
    <dbReference type="NCBI Taxonomy" id="586396"/>
    <lineage>
        <taxon>Eukaryota</taxon>
        <taxon>Viridiplantae</taxon>
        <taxon>Streptophyta</taxon>
        <taxon>Embryophyta</taxon>
        <taxon>Tracheophyta</taxon>
        <taxon>Spermatophyta</taxon>
        <taxon>Magnoliopsida</taxon>
        <taxon>eudicotyledons</taxon>
        <taxon>Gunneridae</taxon>
        <taxon>Pentapetalae</taxon>
        <taxon>rosids</taxon>
        <taxon>fabids</taxon>
        <taxon>Malpighiales</taxon>
        <taxon>Linaceae</taxon>
        <taxon>Linum</taxon>
    </lineage>
</organism>
<comment type="caution">
    <text evidence="3">The sequence shown here is derived from an EMBL/GenBank/DDBJ whole genome shotgun (WGS) entry which is preliminary data.</text>
</comment>
<dbReference type="InterPro" id="IPR057234">
    <property type="entry name" value="DUF7912"/>
</dbReference>
<evidence type="ECO:0000313" key="4">
    <source>
        <dbReference type="Proteomes" id="UP001154282"/>
    </source>
</evidence>
<proteinExistence type="inferred from homology"/>
<evidence type="ECO:0000259" key="2">
    <source>
        <dbReference type="Pfam" id="PF25498"/>
    </source>
</evidence>
<gene>
    <name evidence="3" type="ORF">LITE_LOCUS6855</name>
</gene>
<dbReference type="Proteomes" id="UP001154282">
    <property type="component" value="Unassembled WGS sequence"/>
</dbReference>
<accession>A0AAV0I1D1</accession>
<protein>
    <recommendedName>
        <fullName evidence="2">DUF7912 domain-containing protein</fullName>
    </recommendedName>
</protein>
<dbReference type="HAMAP" id="MF_01077">
    <property type="entry name" value="RimP"/>
    <property type="match status" value="1"/>
</dbReference>
<name>A0AAV0I1D1_9ROSI</name>
<dbReference type="Pfam" id="PF25498">
    <property type="entry name" value="DUF7912"/>
    <property type="match status" value="1"/>
</dbReference>
<reference evidence="3" key="1">
    <citation type="submission" date="2022-08" db="EMBL/GenBank/DDBJ databases">
        <authorList>
            <person name="Gutierrez-Valencia J."/>
        </authorList>
    </citation>
    <scope>NUCLEOTIDE SEQUENCE</scope>
</reference>
<feature type="region of interest" description="Disordered" evidence="1">
    <location>
        <begin position="1"/>
        <end position="40"/>
    </location>
</feature>
<dbReference type="InterPro" id="IPR003728">
    <property type="entry name" value="Ribosome_maturation_RimP"/>
</dbReference>
<dbReference type="PANTHER" id="PTHR34544:SF3">
    <property type="entry name" value="OS07G0155200 PROTEIN"/>
    <property type="match status" value="1"/>
</dbReference>
<dbReference type="PANTHER" id="PTHR34544">
    <property type="entry name" value="OSJNBA0006B20.18 PROTEIN"/>
    <property type="match status" value="1"/>
</dbReference>